<dbReference type="AlphaFoldDB" id="A0A4W5NRI9"/>
<protein>
    <submittedName>
        <fullName evidence="2">Family with sequence similarity 204 member A</fullName>
    </submittedName>
</protein>
<feature type="compositionally biased region" description="Basic residues" evidence="1">
    <location>
        <begin position="102"/>
        <end position="115"/>
    </location>
</feature>
<proteinExistence type="predicted"/>
<dbReference type="STRING" id="62062.ENSHHUP00000054781"/>
<dbReference type="PANTHER" id="PTHR14386">
    <property type="entry name" value="PROTEIN FAM204A"/>
    <property type="match status" value="1"/>
</dbReference>
<feature type="region of interest" description="Disordered" evidence="1">
    <location>
        <begin position="1"/>
        <end position="73"/>
    </location>
</feature>
<name>A0A4W5NRI9_9TELE</name>
<reference evidence="2" key="3">
    <citation type="submission" date="2025-09" db="UniProtKB">
        <authorList>
            <consortium name="Ensembl"/>
        </authorList>
    </citation>
    <scope>IDENTIFICATION</scope>
</reference>
<evidence type="ECO:0000313" key="3">
    <source>
        <dbReference type="Proteomes" id="UP000314982"/>
    </source>
</evidence>
<dbReference type="Ensembl" id="ENSHHUT00000056680.1">
    <property type="protein sequence ID" value="ENSHHUP00000054781.1"/>
    <property type="gene ID" value="ENSHHUG00000032839.1"/>
</dbReference>
<feature type="compositionally biased region" description="Basic and acidic residues" evidence="1">
    <location>
        <begin position="128"/>
        <end position="140"/>
    </location>
</feature>
<reference evidence="2" key="2">
    <citation type="submission" date="2025-08" db="UniProtKB">
        <authorList>
            <consortium name="Ensembl"/>
        </authorList>
    </citation>
    <scope>IDENTIFICATION</scope>
</reference>
<sequence>MYSGLLPKGLSDAETSSDDDGDQRQSVAASQEKPLASNKCRAVGLSRGLKENGGTLVEASSSRTQPVIERDESLDCLPGISEEKWQRFKELQKKKDEIKTMKLPRKRLQGRRRHKKDDESGTKNMESNNEREPQAAHDKHWDGLTQYFGINDRFQPPDCYKPAPKSSLEKSIESAIAEGDFGKAEEMSDRLATRELAVKIAQAADCRDFVQSKQEAEASRAAQKRKKQIAWGFEAKQRWETKSNMGYM</sequence>
<dbReference type="Proteomes" id="UP000314982">
    <property type="component" value="Unassembled WGS sequence"/>
</dbReference>
<accession>A0A4W5NRI9</accession>
<feature type="compositionally biased region" description="Basic and acidic residues" evidence="1">
    <location>
        <begin position="89"/>
        <end position="100"/>
    </location>
</feature>
<dbReference type="PANTHER" id="PTHR14386:SF2">
    <property type="entry name" value="PROTEIN FAM204A"/>
    <property type="match status" value="1"/>
</dbReference>
<keyword evidence="3" id="KW-1185">Reference proteome</keyword>
<dbReference type="GeneTree" id="ENSGT00390000008978"/>
<organism evidence="2 3">
    <name type="scientific">Hucho hucho</name>
    <name type="common">huchen</name>
    <dbReference type="NCBI Taxonomy" id="62062"/>
    <lineage>
        <taxon>Eukaryota</taxon>
        <taxon>Metazoa</taxon>
        <taxon>Chordata</taxon>
        <taxon>Craniata</taxon>
        <taxon>Vertebrata</taxon>
        <taxon>Euteleostomi</taxon>
        <taxon>Actinopterygii</taxon>
        <taxon>Neopterygii</taxon>
        <taxon>Teleostei</taxon>
        <taxon>Protacanthopterygii</taxon>
        <taxon>Salmoniformes</taxon>
        <taxon>Salmonidae</taxon>
        <taxon>Salmoninae</taxon>
        <taxon>Hucho</taxon>
    </lineage>
</organism>
<evidence type="ECO:0000256" key="1">
    <source>
        <dbReference type="SAM" id="MobiDB-lite"/>
    </source>
</evidence>
<feature type="region of interest" description="Disordered" evidence="1">
    <location>
        <begin position="89"/>
        <end position="140"/>
    </location>
</feature>
<reference evidence="3" key="1">
    <citation type="submission" date="2018-06" db="EMBL/GenBank/DDBJ databases">
        <title>Genome assembly of Danube salmon.</title>
        <authorList>
            <person name="Macqueen D.J."/>
            <person name="Gundappa M.K."/>
        </authorList>
    </citation>
    <scope>NUCLEOTIDE SEQUENCE [LARGE SCALE GENOMIC DNA]</scope>
</reference>
<dbReference type="InterPro" id="IPR037690">
    <property type="entry name" value="FAM204A"/>
</dbReference>
<evidence type="ECO:0000313" key="2">
    <source>
        <dbReference type="Ensembl" id="ENSHHUP00000054781.1"/>
    </source>
</evidence>